<feature type="domain" description="TadE-like" evidence="2">
    <location>
        <begin position="6"/>
        <end position="48"/>
    </location>
</feature>
<dbReference type="Proteomes" id="UP001597227">
    <property type="component" value="Unassembled WGS sequence"/>
</dbReference>
<sequence>MKSQKGQSLVETALILPIILMILFGITDFGRIFHAYLTLDHAGREAARVATVGSTLGTIQTKITNATDTLESNTPGEPKKVGQTIYFGTSVVTDSTTTPTSGDEVKIELTYKVDFLTPIISQIVGEFDLKDITVMRVE</sequence>
<protein>
    <submittedName>
        <fullName evidence="3">TadE family protein</fullName>
    </submittedName>
</protein>
<accession>A0ABW4MTR9</accession>
<evidence type="ECO:0000256" key="1">
    <source>
        <dbReference type="SAM" id="Phobius"/>
    </source>
</evidence>
<evidence type="ECO:0000313" key="4">
    <source>
        <dbReference type="Proteomes" id="UP001597227"/>
    </source>
</evidence>
<reference evidence="4" key="1">
    <citation type="journal article" date="2019" name="Int. J. Syst. Evol. Microbiol.">
        <title>The Global Catalogue of Microorganisms (GCM) 10K type strain sequencing project: providing services to taxonomists for standard genome sequencing and annotation.</title>
        <authorList>
            <consortium name="The Broad Institute Genomics Platform"/>
            <consortium name="The Broad Institute Genome Sequencing Center for Infectious Disease"/>
            <person name="Wu L."/>
            <person name="Ma J."/>
        </authorList>
    </citation>
    <scope>NUCLEOTIDE SEQUENCE [LARGE SCALE GENOMIC DNA]</scope>
    <source>
        <strain evidence="4">CCUG 15531</strain>
    </source>
</reference>
<keyword evidence="4" id="KW-1185">Reference proteome</keyword>
<proteinExistence type="predicted"/>
<dbReference type="InterPro" id="IPR012495">
    <property type="entry name" value="TadE-like_dom"/>
</dbReference>
<keyword evidence="1" id="KW-1133">Transmembrane helix</keyword>
<name>A0ABW4MTR9_9BACI</name>
<dbReference type="Pfam" id="PF07811">
    <property type="entry name" value="TadE"/>
    <property type="match status" value="1"/>
</dbReference>
<keyword evidence="1" id="KW-0812">Transmembrane</keyword>
<comment type="caution">
    <text evidence="3">The sequence shown here is derived from an EMBL/GenBank/DDBJ whole genome shotgun (WGS) entry which is preliminary data.</text>
</comment>
<evidence type="ECO:0000259" key="2">
    <source>
        <dbReference type="Pfam" id="PF07811"/>
    </source>
</evidence>
<gene>
    <name evidence="3" type="ORF">ACFSFW_19985</name>
</gene>
<evidence type="ECO:0000313" key="3">
    <source>
        <dbReference type="EMBL" id="MFD1780937.1"/>
    </source>
</evidence>
<keyword evidence="1" id="KW-0472">Membrane</keyword>
<organism evidence="3 4">
    <name type="scientific">Fredinandcohnia salidurans</name>
    <dbReference type="NCBI Taxonomy" id="2595041"/>
    <lineage>
        <taxon>Bacteria</taxon>
        <taxon>Bacillati</taxon>
        <taxon>Bacillota</taxon>
        <taxon>Bacilli</taxon>
        <taxon>Bacillales</taxon>
        <taxon>Bacillaceae</taxon>
        <taxon>Fredinandcohnia</taxon>
    </lineage>
</organism>
<dbReference type="RefSeq" id="WP_388040768.1">
    <property type="nucleotide sequence ID" value="NZ_JBHUEK010000029.1"/>
</dbReference>
<dbReference type="EMBL" id="JBHUEK010000029">
    <property type="protein sequence ID" value="MFD1780937.1"/>
    <property type="molecule type" value="Genomic_DNA"/>
</dbReference>
<feature type="transmembrane region" description="Helical" evidence="1">
    <location>
        <begin position="12"/>
        <end position="33"/>
    </location>
</feature>